<gene>
    <name evidence="12" type="ORF">N0F65_001349</name>
</gene>
<comment type="subcellular location">
    <subcellularLocation>
        <location evidence="1">Membrane</location>
        <topology evidence="1">Multi-pass membrane protein</topology>
    </subcellularLocation>
</comment>
<dbReference type="InterPro" id="IPR034003">
    <property type="entry name" value="ABCG_PDR_2"/>
</dbReference>
<keyword evidence="7 10" id="KW-1133">Transmembrane helix</keyword>
<dbReference type="InterPro" id="IPR013525">
    <property type="entry name" value="ABC2_TM"/>
</dbReference>
<feature type="transmembrane region" description="Helical" evidence="10">
    <location>
        <begin position="1191"/>
        <end position="1212"/>
    </location>
</feature>
<feature type="transmembrane region" description="Helical" evidence="10">
    <location>
        <begin position="539"/>
        <end position="558"/>
    </location>
</feature>
<dbReference type="Pfam" id="PF00005">
    <property type="entry name" value="ABC_tran"/>
    <property type="match status" value="2"/>
</dbReference>
<dbReference type="SMART" id="SM00382">
    <property type="entry name" value="AAA"/>
    <property type="match status" value="2"/>
</dbReference>
<evidence type="ECO:0000256" key="10">
    <source>
        <dbReference type="SAM" id="Phobius"/>
    </source>
</evidence>
<dbReference type="InterPro" id="IPR027417">
    <property type="entry name" value="P-loop_NTPase"/>
</dbReference>
<feature type="transmembrane region" description="Helical" evidence="10">
    <location>
        <begin position="1161"/>
        <end position="1179"/>
    </location>
</feature>
<feature type="transmembrane region" description="Helical" evidence="10">
    <location>
        <begin position="1233"/>
        <end position="1260"/>
    </location>
</feature>
<dbReference type="SUPFAM" id="SSF52540">
    <property type="entry name" value="P-loop containing nucleoside triphosphate hydrolases"/>
    <property type="match status" value="2"/>
</dbReference>
<dbReference type="InterPro" id="IPR003593">
    <property type="entry name" value="AAA+_ATPase"/>
</dbReference>
<keyword evidence="3" id="KW-0813">Transport</keyword>
<comment type="caution">
    <text evidence="12">The sequence shown here is derived from an EMBL/GenBank/DDBJ whole genome shotgun (WGS) entry which is preliminary data.</text>
</comment>
<name>A0AAV2YXM8_9STRA</name>
<dbReference type="Proteomes" id="UP001146120">
    <property type="component" value="Unassembled WGS sequence"/>
</dbReference>
<feature type="domain" description="ABC transporter" evidence="11">
    <location>
        <begin position="823"/>
        <end position="1066"/>
    </location>
</feature>
<dbReference type="Pfam" id="PF01061">
    <property type="entry name" value="ABC2_membrane"/>
    <property type="match status" value="2"/>
</dbReference>
<dbReference type="InterPro" id="IPR043926">
    <property type="entry name" value="ABCG_dom"/>
</dbReference>
<feature type="transmembrane region" description="Helical" evidence="10">
    <location>
        <begin position="1301"/>
        <end position="1319"/>
    </location>
</feature>
<comment type="similarity">
    <text evidence="2">Belongs to the ABC transporter superfamily. ABCG family. PDR (TC 3.A.1.205) subfamily.</text>
</comment>
<dbReference type="InterPro" id="IPR003439">
    <property type="entry name" value="ABC_transporter-like_ATP-bd"/>
</dbReference>
<dbReference type="Gene3D" id="3.40.50.300">
    <property type="entry name" value="P-loop containing nucleotide triphosphate hydrolases"/>
    <property type="match status" value="2"/>
</dbReference>
<dbReference type="GO" id="GO:0140359">
    <property type="term" value="F:ABC-type transporter activity"/>
    <property type="evidence" value="ECO:0007669"/>
    <property type="project" value="InterPro"/>
</dbReference>
<keyword evidence="6" id="KW-0067">ATP-binding</keyword>
<evidence type="ECO:0000259" key="11">
    <source>
        <dbReference type="PROSITE" id="PS50893"/>
    </source>
</evidence>
<feature type="transmembrane region" description="Helical" evidence="10">
    <location>
        <begin position="608"/>
        <end position="630"/>
    </location>
</feature>
<dbReference type="GO" id="GO:0005524">
    <property type="term" value="F:ATP binding"/>
    <property type="evidence" value="ECO:0007669"/>
    <property type="project" value="UniProtKB-KW"/>
</dbReference>
<dbReference type="GO" id="GO:0016887">
    <property type="term" value="F:ATP hydrolysis activity"/>
    <property type="evidence" value="ECO:0007669"/>
    <property type="project" value="InterPro"/>
</dbReference>
<reference evidence="12" key="1">
    <citation type="submission" date="2022-11" db="EMBL/GenBank/DDBJ databases">
        <authorList>
            <person name="Morgan W.R."/>
            <person name="Tartar A."/>
        </authorList>
    </citation>
    <scope>NUCLEOTIDE SEQUENCE</scope>
    <source>
        <strain evidence="12">ARSEF 373</strain>
    </source>
</reference>
<feature type="region of interest" description="Disordered" evidence="9">
    <location>
        <begin position="1"/>
        <end position="62"/>
    </location>
</feature>
<organism evidence="12 13">
    <name type="scientific">Lagenidium giganteum</name>
    <dbReference type="NCBI Taxonomy" id="4803"/>
    <lineage>
        <taxon>Eukaryota</taxon>
        <taxon>Sar</taxon>
        <taxon>Stramenopiles</taxon>
        <taxon>Oomycota</taxon>
        <taxon>Peronosporomycetes</taxon>
        <taxon>Pythiales</taxon>
        <taxon>Pythiaceae</taxon>
    </lineage>
</organism>
<evidence type="ECO:0000256" key="5">
    <source>
        <dbReference type="ARBA" id="ARBA00022741"/>
    </source>
</evidence>
<evidence type="ECO:0000313" key="13">
    <source>
        <dbReference type="Proteomes" id="UP001146120"/>
    </source>
</evidence>
<evidence type="ECO:0000256" key="6">
    <source>
        <dbReference type="ARBA" id="ARBA00022840"/>
    </source>
</evidence>
<evidence type="ECO:0000256" key="1">
    <source>
        <dbReference type="ARBA" id="ARBA00004141"/>
    </source>
</evidence>
<feature type="transmembrane region" description="Helical" evidence="10">
    <location>
        <begin position="1400"/>
        <end position="1420"/>
    </location>
</feature>
<dbReference type="Pfam" id="PF19055">
    <property type="entry name" value="ABC2_membrane_7"/>
    <property type="match status" value="1"/>
</dbReference>
<reference evidence="12" key="2">
    <citation type="journal article" date="2023" name="Microbiol Resour">
        <title>Decontamination and Annotation of the Draft Genome Sequence of the Oomycete Lagenidium giganteum ARSEF 373.</title>
        <authorList>
            <person name="Morgan W.R."/>
            <person name="Tartar A."/>
        </authorList>
    </citation>
    <scope>NUCLEOTIDE SEQUENCE</scope>
    <source>
        <strain evidence="12">ARSEF 373</strain>
    </source>
</reference>
<evidence type="ECO:0000256" key="2">
    <source>
        <dbReference type="ARBA" id="ARBA00006012"/>
    </source>
</evidence>
<protein>
    <recommendedName>
        <fullName evidence="11">ABC transporter domain-containing protein</fullName>
    </recommendedName>
</protein>
<dbReference type="FunFam" id="3.40.50.300:FF:000289">
    <property type="entry name" value="ABC transporter G family member 31"/>
    <property type="match status" value="1"/>
</dbReference>
<dbReference type="PANTHER" id="PTHR19241">
    <property type="entry name" value="ATP-BINDING CASSETTE TRANSPORTER"/>
    <property type="match status" value="1"/>
</dbReference>
<dbReference type="PROSITE" id="PS50893">
    <property type="entry name" value="ABC_TRANSPORTER_2"/>
    <property type="match status" value="2"/>
</dbReference>
<keyword evidence="4 10" id="KW-0812">Transmembrane</keyword>
<evidence type="ECO:0000256" key="3">
    <source>
        <dbReference type="ARBA" id="ARBA00022448"/>
    </source>
</evidence>
<feature type="transmembrane region" description="Helical" evidence="10">
    <location>
        <begin position="498"/>
        <end position="519"/>
    </location>
</feature>
<feature type="transmembrane region" description="Helical" evidence="10">
    <location>
        <begin position="642"/>
        <end position="659"/>
    </location>
</feature>
<evidence type="ECO:0000256" key="8">
    <source>
        <dbReference type="ARBA" id="ARBA00023136"/>
    </source>
</evidence>
<evidence type="ECO:0000313" key="12">
    <source>
        <dbReference type="EMBL" id="DAZ98910.1"/>
    </source>
</evidence>
<dbReference type="EMBL" id="DAKRPA010000094">
    <property type="protein sequence ID" value="DAZ98910.1"/>
    <property type="molecule type" value="Genomic_DNA"/>
</dbReference>
<keyword evidence="5" id="KW-0547">Nucleotide-binding</keyword>
<feature type="transmembrane region" description="Helical" evidence="10">
    <location>
        <begin position="1272"/>
        <end position="1294"/>
    </location>
</feature>
<keyword evidence="13" id="KW-1185">Reference proteome</keyword>
<feature type="region of interest" description="Disordered" evidence="9">
    <location>
        <begin position="783"/>
        <end position="805"/>
    </location>
</feature>
<dbReference type="FunFam" id="3.40.50.300:FF:000528">
    <property type="entry name" value="ABC transporter G family member 31"/>
    <property type="match status" value="1"/>
</dbReference>
<feature type="domain" description="ABC transporter" evidence="11">
    <location>
        <begin position="101"/>
        <end position="402"/>
    </location>
</feature>
<evidence type="ECO:0000256" key="9">
    <source>
        <dbReference type="SAM" id="MobiDB-lite"/>
    </source>
</evidence>
<dbReference type="GO" id="GO:0016020">
    <property type="term" value="C:membrane"/>
    <property type="evidence" value="ECO:0007669"/>
    <property type="project" value="UniProtKB-SubCell"/>
</dbReference>
<feature type="transmembrane region" description="Helical" evidence="10">
    <location>
        <begin position="570"/>
        <end position="596"/>
    </location>
</feature>
<proteinExistence type="inferred from homology"/>
<evidence type="ECO:0000256" key="4">
    <source>
        <dbReference type="ARBA" id="ARBA00022692"/>
    </source>
</evidence>
<accession>A0AAV2YXM8</accession>
<feature type="transmembrane region" description="Helical" evidence="10">
    <location>
        <begin position="727"/>
        <end position="751"/>
    </location>
</feature>
<dbReference type="CDD" id="cd03232">
    <property type="entry name" value="ABCG_PDR_domain2"/>
    <property type="match status" value="1"/>
</dbReference>
<keyword evidence="8 10" id="KW-0472">Membrane</keyword>
<evidence type="ECO:0000256" key="7">
    <source>
        <dbReference type="ARBA" id="ARBA00022989"/>
    </source>
</evidence>
<sequence length="1425" mass="157923">MSAREPLMKTPADGGNAVAVTGNDPQMPRVIRRSQLPRFSSKRSTLSQQTSLEDAPRSAPMAPMDLSSVDALMAGGVTAMHERLATVVEEALGTSIPSMEVRFEDVKLSAQMTVAHGKHGSAQVPTLWTQLSGSLTKCCHDSSTVEKEILRGVTGVLKPGRITLVLGQPGSGKSSLMKILSGRFPMDKNIDFSGSIKYNHHDRKEVLSVLPRLVSYADQHDNHHPTMTVLENFQFAHKCCAGDGLEPWMVEALKNCTPDQHERAVEVINAHQKHAPELIVKTLGLDRCKDTIVGDAMLRGVSGGERKRVTTGEMAFGKKLVVLLDEISTGLDSAATFDIVKSMKSLAVNMHKTVAISLLQPPPEVYELFDDILIMNDGSITYHGSREEVLPYFEALGFRCPPRRDVADFLLDLGTDKQHIYQIPGVQHLPFQASEFSDLFKQSAIFQATVEHLNVPFERPSNPVEPSPDDFQPFRNSFAQDLANLIQRQMLLTLRNRAFIVGRSLMVTIMGILYGTTFWQMDESNAQLVLGLLFSSTMFLSMGTASQVPTFMAARGVFYKQRGSNFFRSAAYVLATSLTQIPFALIETAIFGSLVYWMGGYYASADRFLVFLFTLFLCQMCFTAFFFFVASASPNLTIAQPSMAVAILLFVLFGGFMITEDNIPDYFIWIYWINPIAYSIRALGVNQFRAPIYTESCELKGVDYCETVKMRPGEYALSLFDMKSDLVWIYAAWMFYAGSYILLVGASYFVLEFKRYEGPESTMAVQEDNDAISASKLANASEGNGDNYVLHPSTPAGRTNNDSDDTLINIPGEGASGFVPVSLAFIDLWYSVPMPGGKKDEDIDLLKGVSGFALPGTMTALMGSSGAGKTTLMDVIAGRKTGGKIRGQILLNGYPSNELAVRRCTGYCEQMDIHSDSATIREALTFSALLRQDSRVSVEQKMASVQECIDLLELEPIADKIIRGSSTEQMKRVTIGVELAAQPSILFMDEPTSGLDARSAKLIMNCVRKIADSGRTVICTIHQPSSEVFHLFDSLLLLKRGGQTVFFGELGKESSKLIDYFESVPEVTSIKPGYNPATWMLECIGAGVGNDQVVDFAEHFSESDQKKLLDEDLDQDGVSRPSPFLPEMVFVTKRASKPAIQLQQLCLRFFRLYWRTPTYNLTRLMLSIVLSTLFGVIYQGTKYDTFQGANAGVGMIFVSTIFFGMISFNSVLPVAAAERTAFYRERACQTYNALYYFIASTLAEIPYVFLSSFFFTMIYFPSVGFHGYTTFFFYWFVLSLNVLVQVYLGQLLVFLLPSVEVASVFGALINTIFFLFSGFNPPTNNIPTAYKWIHYISPPSYSIAVLTASVFGDCPNPSDTGKLGCKLVKDMPPGTTPINLKMYVENVFNMKHGDIMQNTMIIVILIIALRLLALVALRYVNHQKR</sequence>
<feature type="compositionally biased region" description="Polar residues" evidence="9">
    <location>
        <begin position="42"/>
        <end position="52"/>
    </location>
</feature>